<comment type="caution">
    <text evidence="1">The sequence shown here is derived from an EMBL/GenBank/DDBJ whole genome shotgun (WGS) entry which is preliminary data.</text>
</comment>
<evidence type="ECO:0000313" key="1">
    <source>
        <dbReference type="EMBL" id="RHL36496.1"/>
    </source>
</evidence>
<protein>
    <submittedName>
        <fullName evidence="1">Uncharacterized protein</fullName>
    </submittedName>
</protein>
<accession>A0A415KJZ0</accession>
<dbReference type="AlphaFoldDB" id="A0A415KJZ0"/>
<reference evidence="1 2" key="1">
    <citation type="submission" date="2018-08" db="EMBL/GenBank/DDBJ databases">
        <title>A genome reference for cultivated species of the human gut microbiota.</title>
        <authorList>
            <person name="Zou Y."/>
            <person name="Xue W."/>
            <person name="Luo G."/>
        </authorList>
    </citation>
    <scope>NUCLEOTIDE SEQUENCE [LARGE SCALE GENOMIC DNA]</scope>
    <source>
        <strain evidence="1 2">AF38-2</strain>
    </source>
</reference>
<evidence type="ECO:0000313" key="2">
    <source>
        <dbReference type="Proteomes" id="UP000284495"/>
    </source>
</evidence>
<dbReference type="Proteomes" id="UP000284495">
    <property type="component" value="Unassembled WGS sequence"/>
</dbReference>
<dbReference type="EMBL" id="QROO01000017">
    <property type="protein sequence ID" value="RHL36496.1"/>
    <property type="molecule type" value="Genomic_DNA"/>
</dbReference>
<sequence length="77" mass="8729">MKKCEKYNMKQAFAEKHDFDFSVSYVHTSVVAGRRVTVLKPVNAFALFGITIFEAQKIAKSINVLPQYICTITLITD</sequence>
<name>A0A415KJZ0_9BACE</name>
<dbReference type="RefSeq" id="WP_147393830.1">
    <property type="nucleotide sequence ID" value="NZ_JAQEAW010000011.1"/>
</dbReference>
<gene>
    <name evidence="1" type="ORF">DW027_13800</name>
</gene>
<proteinExistence type="predicted"/>
<organism evidence="1 2">
    <name type="scientific">Bacteroides xylanisolvens</name>
    <dbReference type="NCBI Taxonomy" id="371601"/>
    <lineage>
        <taxon>Bacteria</taxon>
        <taxon>Pseudomonadati</taxon>
        <taxon>Bacteroidota</taxon>
        <taxon>Bacteroidia</taxon>
        <taxon>Bacteroidales</taxon>
        <taxon>Bacteroidaceae</taxon>
        <taxon>Bacteroides</taxon>
    </lineage>
</organism>